<dbReference type="OrthoDB" id="9889060at2759"/>
<protein>
    <recommendedName>
        <fullName evidence="5">TNFR-Cys domain-containing protein</fullName>
    </recommendedName>
</protein>
<feature type="disulfide bond" evidence="1">
    <location>
        <begin position="45"/>
        <end position="58"/>
    </location>
</feature>
<feature type="compositionally biased region" description="Polar residues" evidence="2">
    <location>
        <begin position="475"/>
        <end position="484"/>
    </location>
</feature>
<comment type="caution">
    <text evidence="6">The sequence shown here is derived from an EMBL/GenBank/DDBJ whole genome shotgun (WGS) entry which is preliminary data.</text>
</comment>
<dbReference type="GO" id="GO:0001503">
    <property type="term" value="P:ossification"/>
    <property type="evidence" value="ECO:0007669"/>
    <property type="project" value="TreeGrafter"/>
</dbReference>
<keyword evidence="7" id="KW-1185">Reference proteome</keyword>
<keyword evidence="3" id="KW-0472">Membrane</keyword>
<keyword evidence="3" id="KW-0812">Transmembrane</keyword>
<dbReference type="GO" id="GO:0072674">
    <property type="term" value="P:multinuclear osteoclast differentiation"/>
    <property type="evidence" value="ECO:0007669"/>
    <property type="project" value="TreeGrafter"/>
</dbReference>
<dbReference type="InterPro" id="IPR001368">
    <property type="entry name" value="TNFR/NGFR_Cys_rich_reg"/>
</dbReference>
<feature type="region of interest" description="Disordered" evidence="2">
    <location>
        <begin position="448"/>
        <end position="497"/>
    </location>
</feature>
<keyword evidence="1" id="KW-1015">Disulfide bond</keyword>
<evidence type="ECO:0000256" key="3">
    <source>
        <dbReference type="SAM" id="Phobius"/>
    </source>
</evidence>
<organism evidence="6 7">
    <name type="scientific">Megalops atlanticus</name>
    <name type="common">Tarpon</name>
    <name type="synonym">Clupea gigantea</name>
    <dbReference type="NCBI Taxonomy" id="7932"/>
    <lineage>
        <taxon>Eukaryota</taxon>
        <taxon>Metazoa</taxon>
        <taxon>Chordata</taxon>
        <taxon>Craniata</taxon>
        <taxon>Vertebrata</taxon>
        <taxon>Euteleostomi</taxon>
        <taxon>Actinopterygii</taxon>
        <taxon>Neopterygii</taxon>
        <taxon>Teleostei</taxon>
        <taxon>Elopiformes</taxon>
        <taxon>Megalopidae</taxon>
        <taxon>Megalops</taxon>
    </lineage>
</organism>
<dbReference type="GO" id="GO:0070555">
    <property type="term" value="P:response to interleukin-1"/>
    <property type="evidence" value="ECO:0007669"/>
    <property type="project" value="TreeGrafter"/>
</dbReference>
<dbReference type="SMART" id="SM00208">
    <property type="entry name" value="TNFR"/>
    <property type="match status" value="3"/>
</dbReference>
<dbReference type="Proteomes" id="UP001046870">
    <property type="component" value="Chromosome 2"/>
</dbReference>
<dbReference type="PROSITE" id="PS50050">
    <property type="entry name" value="TNFR_NGFR_2"/>
    <property type="match status" value="1"/>
</dbReference>
<feature type="region of interest" description="Disordered" evidence="2">
    <location>
        <begin position="524"/>
        <end position="554"/>
    </location>
</feature>
<dbReference type="GO" id="GO:0005031">
    <property type="term" value="F:tumor necrosis factor receptor activity"/>
    <property type="evidence" value="ECO:0007669"/>
    <property type="project" value="TreeGrafter"/>
</dbReference>
<comment type="caution">
    <text evidence="1">Lacks conserved residue(s) required for the propagation of feature annotation.</text>
</comment>
<dbReference type="SUPFAM" id="SSF57586">
    <property type="entry name" value="TNF receptor-like"/>
    <property type="match status" value="1"/>
</dbReference>
<dbReference type="InterPro" id="IPR053075">
    <property type="entry name" value="TNFRSF11A"/>
</dbReference>
<dbReference type="GO" id="GO:0019955">
    <property type="term" value="F:cytokine binding"/>
    <property type="evidence" value="ECO:0007669"/>
    <property type="project" value="TreeGrafter"/>
</dbReference>
<reference evidence="6" key="1">
    <citation type="submission" date="2021-01" db="EMBL/GenBank/DDBJ databases">
        <authorList>
            <person name="Zahm M."/>
            <person name="Roques C."/>
            <person name="Cabau C."/>
            <person name="Klopp C."/>
            <person name="Donnadieu C."/>
            <person name="Jouanno E."/>
            <person name="Lampietro C."/>
            <person name="Louis A."/>
            <person name="Herpin A."/>
            <person name="Echchiki A."/>
            <person name="Berthelot C."/>
            <person name="Parey E."/>
            <person name="Roest-Crollius H."/>
            <person name="Braasch I."/>
            <person name="Postlethwait J."/>
            <person name="Bobe J."/>
            <person name="Montfort J."/>
            <person name="Bouchez O."/>
            <person name="Begum T."/>
            <person name="Mejri S."/>
            <person name="Adams A."/>
            <person name="Chen W.-J."/>
            <person name="Guiguen Y."/>
        </authorList>
    </citation>
    <scope>NUCLEOTIDE SEQUENCE</scope>
    <source>
        <strain evidence="6">YG-15Mar2019-1</strain>
        <tissue evidence="6">Brain</tissue>
    </source>
</reference>
<dbReference type="PANTHER" id="PTHR47134">
    <property type="entry name" value="TUMOR NECROSIS FACTOR RECEPTOR SUPERFAMILY MEMBER 11A"/>
    <property type="match status" value="1"/>
</dbReference>
<feature type="transmembrane region" description="Helical" evidence="3">
    <location>
        <begin position="200"/>
        <end position="222"/>
    </location>
</feature>
<dbReference type="PROSITE" id="PS00652">
    <property type="entry name" value="TNFR_NGFR_1"/>
    <property type="match status" value="1"/>
</dbReference>
<dbReference type="EMBL" id="JAFDVH010000002">
    <property type="protein sequence ID" value="KAG7488556.1"/>
    <property type="molecule type" value="Genomic_DNA"/>
</dbReference>
<proteinExistence type="predicted"/>
<feature type="region of interest" description="Disordered" evidence="2">
    <location>
        <begin position="279"/>
        <end position="324"/>
    </location>
</feature>
<feature type="repeat" description="TNFR-Cys" evidence="1">
    <location>
        <begin position="32"/>
        <end position="66"/>
    </location>
</feature>
<evidence type="ECO:0000313" key="7">
    <source>
        <dbReference type="Proteomes" id="UP001046870"/>
    </source>
</evidence>
<feature type="region of interest" description="Disordered" evidence="2">
    <location>
        <begin position="577"/>
        <end position="598"/>
    </location>
</feature>
<evidence type="ECO:0000259" key="5">
    <source>
        <dbReference type="PROSITE" id="PS50050"/>
    </source>
</evidence>
<dbReference type="GO" id="GO:0045780">
    <property type="term" value="P:positive regulation of bone resorption"/>
    <property type="evidence" value="ECO:0007669"/>
    <property type="project" value="TreeGrafter"/>
</dbReference>
<keyword evidence="3" id="KW-1133">Transmembrane helix</keyword>
<feature type="chain" id="PRO_5038933742" description="TNFR-Cys domain-containing protein" evidence="4">
    <location>
        <begin position="30"/>
        <end position="598"/>
    </location>
</feature>
<name>A0A9D3TGJ8_MEGAT</name>
<feature type="domain" description="TNFR-Cys" evidence="5">
    <location>
        <begin position="32"/>
        <end position="66"/>
    </location>
</feature>
<feature type="signal peptide" evidence="4">
    <location>
        <begin position="1"/>
        <end position="29"/>
    </location>
</feature>
<evidence type="ECO:0000256" key="1">
    <source>
        <dbReference type="PROSITE-ProRule" id="PRU00206"/>
    </source>
</evidence>
<evidence type="ECO:0000313" key="6">
    <source>
        <dbReference type="EMBL" id="KAG7488556.1"/>
    </source>
</evidence>
<feature type="compositionally biased region" description="Polar residues" evidence="2">
    <location>
        <begin position="279"/>
        <end position="290"/>
    </location>
</feature>
<accession>A0A9D3TGJ8</accession>
<dbReference type="GO" id="GO:0009897">
    <property type="term" value="C:external side of plasma membrane"/>
    <property type="evidence" value="ECO:0007669"/>
    <property type="project" value="TreeGrafter"/>
</dbReference>
<dbReference type="PANTHER" id="PTHR47134:SF1">
    <property type="entry name" value="TUMOR NECROSIS FACTOR RECEPTOR SUPERFAMILY MEMBER 11A"/>
    <property type="match status" value="1"/>
</dbReference>
<evidence type="ECO:0000256" key="4">
    <source>
        <dbReference type="SAM" id="SignalP"/>
    </source>
</evidence>
<evidence type="ECO:0000256" key="2">
    <source>
        <dbReference type="SAM" id="MobiDB-lite"/>
    </source>
</evidence>
<sequence>MRVGFTIKWIFQGWVTHLIVTLCAQTALSRPTCTPHQYVKDKRCCSKCEPGKYVFAPCTSESDTICRDCGSDEYQPDWNNETKCLPQKYCDSEKRFSKRQQNPLAAVPCQCMPGYQCSLSNCEYCEKIKACSPGQGHVTDKSGRGSCLPCEHGYFSNVSSIEPCKPWTNCKALGKTERLPGNAKADAECGPLIAGISTSWVVVAVLSVIIVISLVILFLFCYKDKLEPFSKNLRACVQNLKRSRIQQETSPAPHSSCHGPQNCTLYEIAYLIRQEDSPQENFDNTCSNDGLIQGDPASDEQDQGEGPAGARSELPSGEPAPPLSSASCSCVLPVNEPLEVGENEDCSQAVASGLTRACSCGSEGGAGGGSPLQETPLCRSCSADIFCSSCASRHGSCDACLESCGHAAKDAASESKGCPSVWTRADRDYRQNEPCCCSIDSTTIPVLSSDSDNDQGLPLQDASTQKFSVGDPSLDPQSECSSHTADPPLTSGHVTGNNNTTFISNGQVMNFSGDVIVVYVSQNSQGSGGTPEEAFGSPVQEESSEDDFQGIAKPKANIVPQEDAPLPLQEQAHLGLAANHRSLPVQEKSSEWSPGKCV</sequence>
<gene>
    <name evidence="6" type="ORF">MATL_G00036090</name>
</gene>
<dbReference type="AlphaFoldDB" id="A0A9D3TGJ8"/>
<dbReference type="Gene3D" id="2.10.50.10">
    <property type="entry name" value="Tumor Necrosis Factor Receptor, subunit A, domain 2"/>
    <property type="match status" value="2"/>
</dbReference>
<feature type="disulfide bond" evidence="1">
    <location>
        <begin position="48"/>
        <end position="66"/>
    </location>
</feature>
<dbReference type="Pfam" id="PF00020">
    <property type="entry name" value="TNFR_c6"/>
    <property type="match status" value="1"/>
</dbReference>
<keyword evidence="4" id="KW-0732">Signal</keyword>